<protein>
    <submittedName>
        <fullName evidence="2">Uncharacterized protein</fullName>
    </submittedName>
</protein>
<evidence type="ECO:0000256" key="1">
    <source>
        <dbReference type="SAM" id="Phobius"/>
    </source>
</evidence>
<organism evidence="2 3">
    <name type="scientific">Phormidium tenue NIES-30</name>
    <dbReference type="NCBI Taxonomy" id="549789"/>
    <lineage>
        <taxon>Bacteria</taxon>
        <taxon>Bacillati</taxon>
        <taxon>Cyanobacteriota</taxon>
        <taxon>Cyanophyceae</taxon>
        <taxon>Oscillatoriophycideae</taxon>
        <taxon>Oscillatoriales</taxon>
        <taxon>Oscillatoriaceae</taxon>
        <taxon>Phormidium</taxon>
    </lineage>
</organism>
<dbReference type="OrthoDB" id="495583at2"/>
<reference evidence="2 3" key="1">
    <citation type="submission" date="2016-11" db="EMBL/GenBank/DDBJ databases">
        <title>Draft Genome Sequences of Nine Cyanobacterial Strains from Diverse Habitats.</title>
        <authorList>
            <person name="Zhu T."/>
            <person name="Hou S."/>
            <person name="Lu X."/>
            <person name="Hess W.R."/>
        </authorList>
    </citation>
    <scope>NUCLEOTIDE SEQUENCE [LARGE SCALE GENOMIC DNA]</scope>
    <source>
        <strain evidence="2 3">NIES-30</strain>
    </source>
</reference>
<keyword evidence="3" id="KW-1185">Reference proteome</keyword>
<proteinExistence type="predicted"/>
<dbReference type="RefSeq" id="WP_073610433.1">
    <property type="nucleotide sequence ID" value="NZ_MRCG01000019.1"/>
</dbReference>
<gene>
    <name evidence="2" type="ORF">NIES30_21125</name>
</gene>
<keyword evidence="1" id="KW-0812">Transmembrane</keyword>
<name>A0A1U7J062_9CYAN</name>
<evidence type="ECO:0000313" key="3">
    <source>
        <dbReference type="Proteomes" id="UP000185557"/>
    </source>
</evidence>
<accession>A0A1U7J062</accession>
<evidence type="ECO:0000313" key="2">
    <source>
        <dbReference type="EMBL" id="OKH44991.1"/>
    </source>
</evidence>
<comment type="caution">
    <text evidence="2">The sequence shown here is derived from an EMBL/GenBank/DDBJ whole genome shotgun (WGS) entry which is preliminary data.</text>
</comment>
<dbReference type="Proteomes" id="UP000185557">
    <property type="component" value="Unassembled WGS sequence"/>
</dbReference>
<feature type="transmembrane region" description="Helical" evidence="1">
    <location>
        <begin position="20"/>
        <end position="41"/>
    </location>
</feature>
<sequence length="62" mass="6315">MDSASQPDTPVGEPPSPSSNVLGILIAVLTLTLPLFVVAHFSTATAELEQPPTFSVPAAAGR</sequence>
<dbReference type="EMBL" id="MRCG01000019">
    <property type="protein sequence ID" value="OKH44991.1"/>
    <property type="molecule type" value="Genomic_DNA"/>
</dbReference>
<dbReference type="AlphaFoldDB" id="A0A1U7J062"/>
<keyword evidence="1" id="KW-0472">Membrane</keyword>
<keyword evidence="1" id="KW-1133">Transmembrane helix</keyword>